<dbReference type="Proteomes" id="UP001341840">
    <property type="component" value="Unassembled WGS sequence"/>
</dbReference>
<keyword evidence="2" id="KW-1185">Reference proteome</keyword>
<name>A0ABU6RZ36_9FABA</name>
<sequence length="106" mass="12417">LEVAAMSTQAEIATICDLCGGPHENQKCYLMMQDQPLEKGNYIENQQQQQPYEDLNSKVPRTTISKTIHLTNHFSHHLFHNQLPYHLHLNLNYLKLILRQPWKNLP</sequence>
<dbReference type="EMBL" id="JASCZI010034966">
    <property type="protein sequence ID" value="MED6129427.1"/>
    <property type="molecule type" value="Genomic_DNA"/>
</dbReference>
<accession>A0ABU6RZ36</accession>
<feature type="non-terminal residue" evidence="1">
    <location>
        <position position="1"/>
    </location>
</feature>
<evidence type="ECO:0000313" key="1">
    <source>
        <dbReference type="EMBL" id="MED6129427.1"/>
    </source>
</evidence>
<gene>
    <name evidence="1" type="ORF">PIB30_107835</name>
</gene>
<evidence type="ECO:0000313" key="2">
    <source>
        <dbReference type="Proteomes" id="UP001341840"/>
    </source>
</evidence>
<comment type="caution">
    <text evidence="1">The sequence shown here is derived from an EMBL/GenBank/DDBJ whole genome shotgun (WGS) entry which is preliminary data.</text>
</comment>
<reference evidence="1 2" key="1">
    <citation type="journal article" date="2023" name="Plants (Basel)">
        <title>Bridging the Gap: Combining Genomics and Transcriptomics Approaches to Understand Stylosanthes scabra, an Orphan Legume from the Brazilian Caatinga.</title>
        <authorList>
            <person name="Ferreira-Neto J.R.C."/>
            <person name="da Silva M.D."/>
            <person name="Binneck E."/>
            <person name="de Melo N.F."/>
            <person name="da Silva R.H."/>
            <person name="de Melo A.L.T.M."/>
            <person name="Pandolfi V."/>
            <person name="Bustamante F.O."/>
            <person name="Brasileiro-Vidal A.C."/>
            <person name="Benko-Iseppon A.M."/>
        </authorList>
    </citation>
    <scope>NUCLEOTIDE SEQUENCE [LARGE SCALE GENOMIC DNA]</scope>
    <source>
        <tissue evidence="1">Leaves</tissue>
    </source>
</reference>
<proteinExistence type="predicted"/>
<protein>
    <submittedName>
        <fullName evidence="1">Uncharacterized protein</fullName>
    </submittedName>
</protein>
<organism evidence="1 2">
    <name type="scientific">Stylosanthes scabra</name>
    <dbReference type="NCBI Taxonomy" id="79078"/>
    <lineage>
        <taxon>Eukaryota</taxon>
        <taxon>Viridiplantae</taxon>
        <taxon>Streptophyta</taxon>
        <taxon>Embryophyta</taxon>
        <taxon>Tracheophyta</taxon>
        <taxon>Spermatophyta</taxon>
        <taxon>Magnoliopsida</taxon>
        <taxon>eudicotyledons</taxon>
        <taxon>Gunneridae</taxon>
        <taxon>Pentapetalae</taxon>
        <taxon>rosids</taxon>
        <taxon>fabids</taxon>
        <taxon>Fabales</taxon>
        <taxon>Fabaceae</taxon>
        <taxon>Papilionoideae</taxon>
        <taxon>50 kb inversion clade</taxon>
        <taxon>dalbergioids sensu lato</taxon>
        <taxon>Dalbergieae</taxon>
        <taxon>Pterocarpus clade</taxon>
        <taxon>Stylosanthes</taxon>
    </lineage>
</organism>